<dbReference type="InterPro" id="IPR001048">
    <property type="entry name" value="Asp/Glu/Uridylate_kinase"/>
</dbReference>
<dbReference type="SUPFAM" id="SSF53633">
    <property type="entry name" value="Carbamate kinase-like"/>
    <property type="match status" value="1"/>
</dbReference>
<keyword evidence="13" id="KW-1185">Reference proteome</keyword>
<evidence type="ECO:0000256" key="10">
    <source>
        <dbReference type="SAM" id="MobiDB-lite"/>
    </source>
</evidence>
<comment type="catalytic activity">
    <reaction evidence="8 9">
        <text>N-acetyl-L-glutamate + ATP = N-acetyl-L-glutamyl 5-phosphate + ADP</text>
        <dbReference type="Rhea" id="RHEA:14629"/>
        <dbReference type="ChEBI" id="CHEBI:30616"/>
        <dbReference type="ChEBI" id="CHEBI:44337"/>
        <dbReference type="ChEBI" id="CHEBI:57936"/>
        <dbReference type="ChEBI" id="CHEBI:456216"/>
        <dbReference type="EC" id="2.7.2.8"/>
    </reaction>
</comment>
<evidence type="ECO:0000256" key="1">
    <source>
        <dbReference type="ARBA" id="ARBA00004828"/>
    </source>
</evidence>
<name>A0ABZ0QPY8_9FIRM</name>
<keyword evidence="4 9" id="KW-0808">Transferase</keyword>
<keyword evidence="5 9" id="KW-0547">Nucleotide-binding</keyword>
<evidence type="ECO:0000256" key="4">
    <source>
        <dbReference type="ARBA" id="ARBA00022679"/>
    </source>
</evidence>
<feature type="site" description="Transition state stabilizer" evidence="9">
    <location>
        <position position="354"/>
    </location>
</feature>
<feature type="binding site" evidence="9">
    <location>
        <position position="289"/>
    </location>
    <ligand>
        <name>substrate</name>
    </ligand>
</feature>
<proteinExistence type="inferred from homology"/>
<organism evidence="12 13">
    <name type="scientific">Thermaerobacter composti</name>
    <dbReference type="NCBI Taxonomy" id="554949"/>
    <lineage>
        <taxon>Bacteria</taxon>
        <taxon>Bacillati</taxon>
        <taxon>Bacillota</taxon>
        <taxon>Clostridia</taxon>
        <taxon>Eubacteriales</taxon>
        <taxon>Clostridiales Family XVII. Incertae Sedis</taxon>
        <taxon>Thermaerobacter</taxon>
    </lineage>
</organism>
<evidence type="ECO:0000256" key="9">
    <source>
        <dbReference type="HAMAP-Rule" id="MF_00082"/>
    </source>
</evidence>
<feature type="domain" description="Aspartate/glutamate/uridylate kinase" evidence="11">
    <location>
        <begin position="109"/>
        <end position="373"/>
    </location>
</feature>
<dbReference type="Proteomes" id="UP001304683">
    <property type="component" value="Chromosome"/>
</dbReference>
<dbReference type="PRINTS" id="PR00474">
    <property type="entry name" value="GLU5KINASE"/>
</dbReference>
<dbReference type="Gene3D" id="3.40.1160.10">
    <property type="entry name" value="Acetylglutamate kinase-like"/>
    <property type="match status" value="1"/>
</dbReference>
<dbReference type="HAMAP" id="MF_00082">
    <property type="entry name" value="ArgB"/>
    <property type="match status" value="1"/>
</dbReference>
<comment type="similarity">
    <text evidence="9">Belongs to the acetylglutamate kinase family. ArgB subfamily.</text>
</comment>
<evidence type="ECO:0000256" key="2">
    <source>
        <dbReference type="ARBA" id="ARBA00022571"/>
    </source>
</evidence>
<keyword evidence="9" id="KW-0963">Cytoplasm</keyword>
<dbReference type="RefSeq" id="WP_318751068.1">
    <property type="nucleotide sequence ID" value="NZ_CP132508.1"/>
</dbReference>
<dbReference type="InterPro" id="IPR004662">
    <property type="entry name" value="AcgluKinase_fam"/>
</dbReference>
<dbReference type="Pfam" id="PF00696">
    <property type="entry name" value="AA_kinase"/>
    <property type="match status" value="1"/>
</dbReference>
<evidence type="ECO:0000256" key="3">
    <source>
        <dbReference type="ARBA" id="ARBA00022605"/>
    </source>
</evidence>
<accession>A0ABZ0QPY8</accession>
<dbReference type="InterPro" id="IPR037528">
    <property type="entry name" value="ArgB"/>
</dbReference>
<keyword evidence="7 9" id="KW-0067">ATP-binding</keyword>
<dbReference type="PANTHER" id="PTHR23342:SF0">
    <property type="entry name" value="N-ACETYLGLUTAMATE SYNTHASE, MITOCHONDRIAL"/>
    <property type="match status" value="1"/>
</dbReference>
<sequence length="403" mass="39985">MTQDIAEQVGAAAADRRTGSALAARPGGEVAGTAPAPTEGGPVADPGAAPPVAGDGVTAPMRTAPPGPTPGDGVAAGARGDGDLGLSAEIRAAVLADVLPWVQRFAGRIVVIKHGGSTLGPAPGGDARPPEPAAPGAGIPAAPACGDDGVLRDVAMLRALGVRPVVVHGGGKAITAWLDRLGLPARFVDGLRVTDAATLAVVEMVLAGQVNKALVTGLNQAAGRPIAVGLAGCDAGLLVARPKRPGGRDLGYVGEIVRVNTAFLLQLLEAGFVPVIAPVAVGEGGTRYNVNADDAAAAVAGALRAEKLVFLTDVPGVMADVDGDGEPEVVSRLDADTARAFMARGEIRGGMVPKVEAGLRALAAGAGSVHIVDGRRPHALLVELFTSEGVGTMVVAGERGRVA</sequence>
<feature type="binding site" evidence="9">
    <location>
        <begin position="170"/>
        <end position="171"/>
    </location>
    <ligand>
        <name>substrate</name>
    </ligand>
</feature>
<reference evidence="12 13" key="1">
    <citation type="submission" date="2023-08" db="EMBL/GenBank/DDBJ databases">
        <title>Genome sequence of Thermaerobacter compostii strain Ins1, a spore-forming filamentous bacterium isolated from a deep geothermal reservoir.</title>
        <authorList>
            <person name="Bregnard D."/>
            <person name="Gonzalez D."/>
            <person name="Junier P."/>
        </authorList>
    </citation>
    <scope>NUCLEOTIDE SEQUENCE [LARGE SCALE GENOMIC DNA]</scope>
    <source>
        <strain evidence="12 13">Ins1</strain>
    </source>
</reference>
<feature type="compositionally biased region" description="Low complexity" evidence="10">
    <location>
        <begin position="40"/>
        <end position="60"/>
    </location>
</feature>
<evidence type="ECO:0000256" key="6">
    <source>
        <dbReference type="ARBA" id="ARBA00022777"/>
    </source>
</evidence>
<evidence type="ECO:0000313" key="12">
    <source>
        <dbReference type="EMBL" id="WPD19560.1"/>
    </source>
</evidence>
<gene>
    <name evidence="9 12" type="primary">argB</name>
    <name evidence="12" type="ORF">Q5761_02500</name>
</gene>
<keyword evidence="6 9" id="KW-0418">Kinase</keyword>
<dbReference type="GO" id="GO:0003991">
    <property type="term" value="F:acetylglutamate kinase activity"/>
    <property type="evidence" value="ECO:0007669"/>
    <property type="project" value="UniProtKB-EC"/>
</dbReference>
<dbReference type="InterPro" id="IPR036393">
    <property type="entry name" value="AceGlu_kinase-like_sf"/>
</dbReference>
<dbReference type="PANTHER" id="PTHR23342">
    <property type="entry name" value="N-ACETYLGLUTAMATE SYNTHASE"/>
    <property type="match status" value="1"/>
</dbReference>
<protein>
    <recommendedName>
        <fullName evidence="9">Acetylglutamate kinase</fullName>
        <ecNumber evidence="9">2.7.2.8</ecNumber>
    </recommendedName>
    <alternativeName>
        <fullName evidence="9">N-acetyl-L-glutamate 5-phosphotransferase</fullName>
    </alternativeName>
    <alternativeName>
        <fullName evidence="9">NAG kinase</fullName>
        <shortName evidence="9">NAGK</shortName>
    </alternativeName>
</protein>
<dbReference type="EMBL" id="CP132508">
    <property type="protein sequence ID" value="WPD19560.1"/>
    <property type="molecule type" value="Genomic_DNA"/>
</dbReference>
<keyword evidence="2 9" id="KW-0055">Arginine biosynthesis</keyword>
<evidence type="ECO:0000256" key="8">
    <source>
        <dbReference type="ARBA" id="ARBA00048141"/>
    </source>
</evidence>
<comment type="pathway">
    <text evidence="1 9">Amino-acid biosynthesis; L-arginine biosynthesis; N(2)-acetyl-L-ornithine from L-glutamate: step 2/4.</text>
</comment>
<comment type="subcellular location">
    <subcellularLocation>
        <location evidence="9">Cytoplasm</location>
    </subcellularLocation>
</comment>
<keyword evidence="3 9" id="KW-0028">Amino-acid biosynthesis</keyword>
<evidence type="ECO:0000256" key="5">
    <source>
        <dbReference type="ARBA" id="ARBA00022741"/>
    </source>
</evidence>
<evidence type="ECO:0000313" key="13">
    <source>
        <dbReference type="Proteomes" id="UP001304683"/>
    </source>
</evidence>
<feature type="site" description="Transition state stabilizer" evidence="9">
    <location>
        <position position="113"/>
    </location>
</feature>
<evidence type="ECO:0000259" key="11">
    <source>
        <dbReference type="Pfam" id="PF00696"/>
    </source>
</evidence>
<dbReference type="NCBIfam" id="TIGR00761">
    <property type="entry name" value="argB"/>
    <property type="match status" value="1"/>
</dbReference>
<feature type="region of interest" description="Disordered" evidence="10">
    <location>
        <begin position="1"/>
        <end position="78"/>
    </location>
</feature>
<comment type="function">
    <text evidence="9">Catalyzes the ATP-dependent phosphorylation of N-acetyl-L-glutamate.</text>
</comment>
<evidence type="ECO:0000256" key="7">
    <source>
        <dbReference type="ARBA" id="ARBA00022840"/>
    </source>
</evidence>
<feature type="binding site" evidence="9">
    <location>
        <position position="192"/>
    </location>
    <ligand>
        <name>substrate</name>
    </ligand>
</feature>
<dbReference type="EC" id="2.7.2.8" evidence="9"/>
<dbReference type="InterPro" id="IPR001057">
    <property type="entry name" value="Glu/AcGlu_kinase"/>
</dbReference>